<evidence type="ECO:0000256" key="1">
    <source>
        <dbReference type="SAM" id="Phobius"/>
    </source>
</evidence>
<evidence type="ECO:0000256" key="2">
    <source>
        <dbReference type="SAM" id="SignalP"/>
    </source>
</evidence>
<feature type="signal peptide" evidence="2">
    <location>
        <begin position="1"/>
        <end position="31"/>
    </location>
</feature>
<evidence type="ECO:0000313" key="4">
    <source>
        <dbReference type="Proteomes" id="UP000219669"/>
    </source>
</evidence>
<keyword evidence="1" id="KW-0812">Transmembrane</keyword>
<dbReference type="EMBL" id="OCNF01000006">
    <property type="protein sequence ID" value="SOD67607.1"/>
    <property type="molecule type" value="Genomic_DNA"/>
</dbReference>
<dbReference type="RefSeq" id="WP_097114030.1">
    <property type="nucleotide sequence ID" value="NZ_CP083931.1"/>
</dbReference>
<evidence type="ECO:0000313" key="3">
    <source>
        <dbReference type="EMBL" id="SOD67607.1"/>
    </source>
</evidence>
<sequence>MNAIKKMANAVNTKTTAFAVAVTTMPVFAMANTDPAVVAAEKIEGLTTGVALVGGAILGVTLAAVGFFVINRMAKRA</sequence>
<keyword evidence="1" id="KW-1133">Transmembrane helix</keyword>
<accession>A0A286E9M2</accession>
<protein>
    <recommendedName>
        <fullName evidence="5">Bacteriophage coat protein B</fullName>
    </recommendedName>
</protein>
<dbReference type="Proteomes" id="UP000219669">
    <property type="component" value="Unassembled WGS sequence"/>
</dbReference>
<keyword evidence="1" id="KW-0472">Membrane</keyword>
<dbReference type="AlphaFoldDB" id="A0A286E9M2"/>
<name>A0A286E9M2_9NEIS</name>
<proteinExistence type="predicted"/>
<organism evidence="3 4">
    <name type="scientific">Alysiella filiformis DSM 16848</name>
    <dbReference type="NCBI Taxonomy" id="1120981"/>
    <lineage>
        <taxon>Bacteria</taxon>
        <taxon>Pseudomonadati</taxon>
        <taxon>Pseudomonadota</taxon>
        <taxon>Betaproteobacteria</taxon>
        <taxon>Neisseriales</taxon>
        <taxon>Neisseriaceae</taxon>
        <taxon>Alysiella</taxon>
    </lineage>
</organism>
<reference evidence="3 4" key="1">
    <citation type="submission" date="2017-09" db="EMBL/GenBank/DDBJ databases">
        <authorList>
            <person name="Ehlers B."/>
            <person name="Leendertz F.H."/>
        </authorList>
    </citation>
    <scope>NUCLEOTIDE SEQUENCE [LARGE SCALE GENOMIC DNA]</scope>
    <source>
        <strain evidence="3 4">DSM 16848</strain>
    </source>
</reference>
<evidence type="ECO:0008006" key="5">
    <source>
        <dbReference type="Google" id="ProtNLM"/>
    </source>
</evidence>
<feature type="transmembrane region" description="Helical" evidence="1">
    <location>
        <begin position="50"/>
        <end position="70"/>
    </location>
</feature>
<feature type="chain" id="PRO_5012402845" description="Bacteriophage coat protein B" evidence="2">
    <location>
        <begin position="32"/>
        <end position="77"/>
    </location>
</feature>
<gene>
    <name evidence="3" type="ORF">SAMN02746062_00967</name>
</gene>
<keyword evidence="4" id="KW-1185">Reference proteome</keyword>
<keyword evidence="2" id="KW-0732">Signal</keyword>